<proteinExistence type="inferred from homology"/>
<keyword evidence="2" id="KW-0472">Membrane</keyword>
<feature type="transmembrane region" description="Helical" evidence="2">
    <location>
        <begin position="72"/>
        <end position="96"/>
    </location>
</feature>
<dbReference type="CDD" id="cd05911">
    <property type="entry name" value="Firefly_Luc_like"/>
    <property type="match status" value="1"/>
</dbReference>
<dbReference type="FunFam" id="3.30.300.30:FF:000007">
    <property type="entry name" value="4-coumarate--CoA ligase 2"/>
    <property type="match status" value="1"/>
</dbReference>
<accession>A0A4P7NQL7</accession>
<dbReference type="PROSITE" id="PS00455">
    <property type="entry name" value="AMP_BINDING"/>
    <property type="match status" value="1"/>
</dbReference>
<evidence type="ECO:0000313" key="5">
    <source>
        <dbReference type="EMBL" id="QBZ64502.1"/>
    </source>
</evidence>
<dbReference type="PANTHER" id="PTHR24096:SF424">
    <property type="entry name" value="ACETYL-COA SYNTHETASE-LIKE PROTEIN-RELATED"/>
    <property type="match status" value="1"/>
</dbReference>
<dbReference type="GO" id="GO:0016405">
    <property type="term" value="F:CoA-ligase activity"/>
    <property type="evidence" value="ECO:0007669"/>
    <property type="project" value="TreeGrafter"/>
</dbReference>
<evidence type="ECO:0000259" key="4">
    <source>
        <dbReference type="Pfam" id="PF13193"/>
    </source>
</evidence>
<evidence type="ECO:0000256" key="1">
    <source>
        <dbReference type="ARBA" id="ARBA00006432"/>
    </source>
</evidence>
<evidence type="ECO:0000259" key="3">
    <source>
        <dbReference type="Pfam" id="PF00501"/>
    </source>
</evidence>
<feature type="domain" description="AMP-dependent synthetase/ligase" evidence="3">
    <location>
        <begin position="40"/>
        <end position="419"/>
    </location>
</feature>
<keyword evidence="2" id="KW-1133">Transmembrane helix</keyword>
<reference evidence="5 6" key="1">
    <citation type="journal article" date="2019" name="Mol. Biol. Evol.">
        <title>Blast fungal genomes show frequent chromosomal changes, gene gains and losses, and effector gene turnover.</title>
        <authorList>
            <person name="Gomez Luciano L.B."/>
            <person name="Jason Tsai I."/>
            <person name="Chuma I."/>
            <person name="Tosa Y."/>
            <person name="Chen Y.H."/>
            <person name="Li J.Y."/>
            <person name="Li M.Y."/>
            <person name="Jade Lu M.Y."/>
            <person name="Nakayashiki H."/>
            <person name="Li W.H."/>
        </authorList>
    </citation>
    <scope>NUCLEOTIDE SEQUENCE [LARGE SCALE GENOMIC DNA]</scope>
    <source>
        <strain evidence="5">MZ5-1-6</strain>
    </source>
</reference>
<dbReference type="Pfam" id="PF00501">
    <property type="entry name" value="AMP-binding"/>
    <property type="match status" value="1"/>
</dbReference>
<evidence type="ECO:0008006" key="7">
    <source>
        <dbReference type="Google" id="ProtNLM"/>
    </source>
</evidence>
<dbReference type="PANTHER" id="PTHR24096">
    <property type="entry name" value="LONG-CHAIN-FATTY-ACID--COA LIGASE"/>
    <property type="match status" value="1"/>
</dbReference>
<dbReference type="InterPro" id="IPR020845">
    <property type="entry name" value="AMP-binding_CS"/>
</dbReference>
<dbReference type="EMBL" id="CP034209">
    <property type="protein sequence ID" value="QBZ64502.1"/>
    <property type="molecule type" value="Genomic_DNA"/>
</dbReference>
<dbReference type="Pfam" id="PF13193">
    <property type="entry name" value="AMP-binding_C"/>
    <property type="match status" value="1"/>
</dbReference>
<evidence type="ECO:0000313" key="6">
    <source>
        <dbReference type="Proteomes" id="UP000294847"/>
    </source>
</evidence>
<dbReference type="SUPFAM" id="SSF56801">
    <property type="entry name" value="Acetyl-CoA synthetase-like"/>
    <property type="match status" value="1"/>
</dbReference>
<evidence type="ECO:0000256" key="2">
    <source>
        <dbReference type="SAM" id="Phobius"/>
    </source>
</evidence>
<dbReference type="Proteomes" id="UP000294847">
    <property type="component" value="Chromosome 6"/>
</dbReference>
<name>A0A4P7NQL7_PYROR</name>
<dbReference type="AlphaFoldDB" id="A0A4P7NQL7"/>
<comment type="similarity">
    <text evidence="1">Belongs to the ATP-dependent AMP-binding enzyme family.</text>
</comment>
<dbReference type="InterPro" id="IPR025110">
    <property type="entry name" value="AMP-bd_C"/>
</dbReference>
<dbReference type="Gene3D" id="3.40.50.12780">
    <property type="entry name" value="N-terminal domain of ligase-like"/>
    <property type="match status" value="1"/>
</dbReference>
<dbReference type="Gene3D" id="3.30.300.30">
    <property type="match status" value="1"/>
</dbReference>
<gene>
    <name evidence="5" type="ORF">PoMZ_06200</name>
</gene>
<dbReference type="InterPro" id="IPR000873">
    <property type="entry name" value="AMP-dep_synth/lig_dom"/>
</dbReference>
<protein>
    <recommendedName>
        <fullName evidence="7">4-coumarate-CoA ligase 2</fullName>
    </recommendedName>
</protein>
<organism evidence="5 6">
    <name type="scientific">Pyricularia oryzae</name>
    <name type="common">Rice blast fungus</name>
    <name type="synonym">Magnaporthe oryzae</name>
    <dbReference type="NCBI Taxonomy" id="318829"/>
    <lineage>
        <taxon>Eukaryota</taxon>
        <taxon>Fungi</taxon>
        <taxon>Dikarya</taxon>
        <taxon>Ascomycota</taxon>
        <taxon>Pezizomycotina</taxon>
        <taxon>Sordariomycetes</taxon>
        <taxon>Sordariomycetidae</taxon>
        <taxon>Magnaporthales</taxon>
        <taxon>Pyriculariaceae</taxon>
        <taxon>Pyricularia</taxon>
    </lineage>
</organism>
<dbReference type="InterPro" id="IPR042099">
    <property type="entry name" value="ANL_N_sf"/>
</dbReference>
<sequence>MTIKSRWQNEIPSCSLQQWIFGSSRGPLEGSKVFIDADRPDTHYLTINEFRLVAKRVAIGLQAAGLKPGDRVLVYSGNSIWFPVVLIGVLMAGGIFTGANPGFVARELAYQLRDSGASFMFAAPVVMDVALEAAAEAKMKPSQIFILDPEINAKDEEPQYEPDSEGSGTRHWAELLKGTLAKAETWDWVEPANPAEATCCLNYSSGTTGVPKGVEISHSAYVANGDGVTFVMNLDPDLAVNKKSLTHLCFLPMYHAMAQTYFVANYPRRRDPTYIMPYFDFEKMLQHVQNYRINALVVVPPIVVALAKHPLARQYDLSSVENLGCGAAPLGAEAIKECEALWPDGSVKIRQGWGMTEVTCTALGWDPRLEATETTAVGELMPNFYAKLVETDGSDRPITEANKRGELWVSGPTMLKGYWNNPQATNATIVYDKEENRRYLRTGDIAYVERYEAGTPFHVVDRLKELIKVKGYQVAPAELESVLLQRPDIIDVGVVGVTIKGEEYPRAYVVLAPGVKTTGEDIVKWIEPKVAKYKQLKGGVAIVDAIPKNPSGKILRKILREQAKAEVGDKPSKL</sequence>
<dbReference type="InterPro" id="IPR045851">
    <property type="entry name" value="AMP-bd_C_sf"/>
</dbReference>
<feature type="domain" description="AMP-binding enzyme C-terminal" evidence="4">
    <location>
        <begin position="478"/>
        <end position="553"/>
    </location>
</feature>
<keyword evidence="2" id="KW-0812">Transmembrane</keyword>